<protein>
    <submittedName>
        <fullName evidence="2">NAD(P)H nitroreductase</fullName>
    </submittedName>
</protein>
<sequence>MLTTTSQPDVDQTGTDMREAAVVAGLAPSIHNTQPWRWRIRPAALELWADRTRQLPASDPDGRMLTISCGAALHHARIYLAAQGYRTLVLPYPDPDYPDHVAHLGIIGRTPVTDAATRRCQAVALRRTDRRPVLPRLIDDKAFLALSMAAQAQGCYLHPLRRDQVIELASTVAHAQDAQLADDAWRDELATWAGGTRPDGTGIPDANIPDRQPQTTVAQRDFDRPGTLHIGNEHDTAATYAILYGEQDDRLGWLDAGQALSALWLAATVWDVSVMPLSAPIEIPSTRQAVRATLSGIGYPYLVLRFGTTGDGKGPAPTPRIPPDRIITTEDE</sequence>
<dbReference type="GO" id="GO:0016491">
    <property type="term" value="F:oxidoreductase activity"/>
    <property type="evidence" value="ECO:0007669"/>
    <property type="project" value="InterPro"/>
</dbReference>
<evidence type="ECO:0000313" key="2">
    <source>
        <dbReference type="EMBL" id="GIH21101.1"/>
    </source>
</evidence>
<evidence type="ECO:0000313" key="3">
    <source>
        <dbReference type="Proteomes" id="UP000642748"/>
    </source>
</evidence>
<comment type="caution">
    <text evidence="2">The sequence shown here is derived from an EMBL/GenBank/DDBJ whole genome shotgun (WGS) entry which is preliminary data.</text>
</comment>
<dbReference type="RefSeq" id="WP_203924504.1">
    <property type="nucleotide sequence ID" value="NZ_BONZ01000116.1"/>
</dbReference>
<keyword evidence="3" id="KW-1185">Reference proteome</keyword>
<accession>A0A8J3VWQ4</accession>
<gene>
    <name evidence="2" type="ORF">Raf01_92730</name>
</gene>
<feature type="region of interest" description="Disordered" evidence="1">
    <location>
        <begin position="310"/>
        <end position="332"/>
    </location>
</feature>
<organism evidence="2 3">
    <name type="scientific">Rugosimonospora africana</name>
    <dbReference type="NCBI Taxonomy" id="556532"/>
    <lineage>
        <taxon>Bacteria</taxon>
        <taxon>Bacillati</taxon>
        <taxon>Actinomycetota</taxon>
        <taxon>Actinomycetes</taxon>
        <taxon>Micromonosporales</taxon>
        <taxon>Micromonosporaceae</taxon>
        <taxon>Rugosimonospora</taxon>
    </lineage>
</organism>
<reference evidence="2" key="1">
    <citation type="submission" date="2021-01" db="EMBL/GenBank/DDBJ databases">
        <title>Whole genome shotgun sequence of Rugosimonospora africana NBRC 104875.</title>
        <authorList>
            <person name="Komaki H."/>
            <person name="Tamura T."/>
        </authorList>
    </citation>
    <scope>NUCLEOTIDE SEQUENCE</scope>
    <source>
        <strain evidence="2">NBRC 104875</strain>
    </source>
</reference>
<dbReference type="EMBL" id="BONZ01000116">
    <property type="protein sequence ID" value="GIH21101.1"/>
    <property type="molecule type" value="Genomic_DNA"/>
</dbReference>
<dbReference type="Gene3D" id="3.40.109.10">
    <property type="entry name" value="NADH Oxidase"/>
    <property type="match status" value="1"/>
</dbReference>
<dbReference type="AlphaFoldDB" id="A0A8J3VWQ4"/>
<dbReference type="InterPro" id="IPR000415">
    <property type="entry name" value="Nitroreductase-like"/>
</dbReference>
<dbReference type="Proteomes" id="UP000642748">
    <property type="component" value="Unassembled WGS sequence"/>
</dbReference>
<evidence type="ECO:0000256" key="1">
    <source>
        <dbReference type="SAM" id="MobiDB-lite"/>
    </source>
</evidence>
<proteinExistence type="predicted"/>
<name>A0A8J3VWQ4_9ACTN</name>
<feature type="region of interest" description="Disordered" evidence="1">
    <location>
        <begin position="193"/>
        <end position="214"/>
    </location>
</feature>
<dbReference type="SUPFAM" id="SSF55469">
    <property type="entry name" value="FMN-dependent nitroreductase-like"/>
    <property type="match status" value="2"/>
</dbReference>
<dbReference type="NCBIfam" id="NF047509">
    <property type="entry name" value="Rv3131_FMN_oxido"/>
    <property type="match status" value="1"/>
</dbReference>